<proteinExistence type="predicted"/>
<evidence type="ECO:0000313" key="2">
    <source>
        <dbReference type="Proteomes" id="UP000294865"/>
    </source>
</evidence>
<protein>
    <recommendedName>
        <fullName evidence="3">Phage tail protein</fullName>
    </recommendedName>
</protein>
<dbReference type="EMBL" id="SDQG01000001">
    <property type="protein sequence ID" value="TDM18131.1"/>
    <property type="molecule type" value="Genomic_DNA"/>
</dbReference>
<dbReference type="Proteomes" id="UP000294865">
    <property type="component" value="Unassembled WGS sequence"/>
</dbReference>
<reference evidence="1 2" key="1">
    <citation type="submission" date="2019-01" db="EMBL/GenBank/DDBJ databases">
        <title>Draft genome sequences of Macrococcus caseolyticus, Macrococcus canis, Macrococcus bohemicus and Macrococcus goetzii.</title>
        <authorList>
            <person name="Mazhar S."/>
            <person name="Altermann E."/>
            <person name="Hill C."/>
            <person name="Mcauliffe O."/>
        </authorList>
    </citation>
    <scope>NUCLEOTIDE SEQUENCE [LARGE SCALE GENOMIC DNA]</scope>
    <source>
        <strain evidence="1 2">DPC7162</strain>
    </source>
</reference>
<name>A0A4R6C733_9STAP</name>
<evidence type="ECO:0000313" key="1">
    <source>
        <dbReference type="EMBL" id="TDM18131.1"/>
    </source>
</evidence>
<evidence type="ECO:0008006" key="3">
    <source>
        <dbReference type="Google" id="ProtNLM"/>
    </source>
</evidence>
<accession>A0A4R6C733</accession>
<organism evidence="1 2">
    <name type="scientific">Macrococcoides canis</name>
    <dbReference type="NCBI Taxonomy" id="1855823"/>
    <lineage>
        <taxon>Bacteria</taxon>
        <taxon>Bacillati</taxon>
        <taxon>Bacillota</taxon>
        <taxon>Bacilli</taxon>
        <taxon>Bacillales</taxon>
        <taxon>Staphylococcaceae</taxon>
        <taxon>Macrococcoides</taxon>
    </lineage>
</organism>
<dbReference type="AlphaFoldDB" id="A0A4R6C733"/>
<sequence>MNAFDKSIMFGMANFKLTGADSKVINFDGKATGDGTSFLQTEGGVLTIEPKFKDIQFEDTGESNIDDRVVGWEVKVKMTVSQETLELIQLAMAGAHAIKDSGATKLIGITDGPLGSSNRDRGVKMEIHPRQLPVEDKSMDIVIYKVASTSGFERAFKNEQGKFDLEFVAYPKDDFDMSQPNNFFQIGQATTV</sequence>
<dbReference type="RefSeq" id="WP_133418759.1">
    <property type="nucleotide sequence ID" value="NZ_SDQG01000001.1"/>
</dbReference>
<comment type="caution">
    <text evidence="1">The sequence shown here is derived from an EMBL/GenBank/DDBJ whole genome shotgun (WGS) entry which is preliminary data.</text>
</comment>
<gene>
    <name evidence="1" type="ORF">ETI04_01175</name>
</gene>